<evidence type="ECO:0000256" key="4">
    <source>
        <dbReference type="ARBA" id="ARBA00022670"/>
    </source>
</evidence>
<comment type="similarity">
    <text evidence="2 12">Belongs to the peptidase M14 family.</text>
</comment>
<accession>A0A7V3E872</accession>
<evidence type="ECO:0000256" key="2">
    <source>
        <dbReference type="ARBA" id="ARBA00005988"/>
    </source>
</evidence>
<dbReference type="SMART" id="SM00631">
    <property type="entry name" value="Zn_pept"/>
    <property type="match status" value="1"/>
</dbReference>
<evidence type="ECO:0000256" key="9">
    <source>
        <dbReference type="ARBA" id="ARBA00023049"/>
    </source>
</evidence>
<evidence type="ECO:0000256" key="10">
    <source>
        <dbReference type="ARBA" id="ARBA00050859"/>
    </source>
</evidence>
<evidence type="ECO:0000256" key="1">
    <source>
        <dbReference type="ARBA" id="ARBA00001947"/>
    </source>
</evidence>
<dbReference type="EC" id="3.4.17.18" evidence="11"/>
<dbReference type="InterPro" id="IPR000834">
    <property type="entry name" value="Peptidase_M14"/>
</dbReference>
<evidence type="ECO:0000256" key="7">
    <source>
        <dbReference type="ARBA" id="ARBA00022801"/>
    </source>
</evidence>
<name>A0A7V3E872_9BACT</name>
<dbReference type="SUPFAM" id="SSF53187">
    <property type="entry name" value="Zn-dependent exopeptidases"/>
    <property type="match status" value="1"/>
</dbReference>
<dbReference type="InterPro" id="IPR033810">
    <property type="entry name" value="Carboxypeptidase_T"/>
</dbReference>
<dbReference type="Gene3D" id="2.60.40.4070">
    <property type="match status" value="1"/>
</dbReference>
<keyword evidence="6" id="KW-0732">Signal</keyword>
<evidence type="ECO:0000256" key="12">
    <source>
        <dbReference type="PROSITE-ProRule" id="PRU01379"/>
    </source>
</evidence>
<dbReference type="CDD" id="cd03859">
    <property type="entry name" value="M14_CPT"/>
    <property type="match status" value="1"/>
</dbReference>
<comment type="catalytic activity">
    <reaction evidence="10">
        <text>Releases a C-terminal residue, which may be hydrophobic or positively charged.</text>
        <dbReference type="EC" id="3.4.17.18"/>
    </reaction>
</comment>
<dbReference type="Gene3D" id="3.40.630.10">
    <property type="entry name" value="Zn peptidases"/>
    <property type="match status" value="1"/>
</dbReference>
<dbReference type="PROSITE" id="PS52035">
    <property type="entry name" value="PEPTIDASE_M14"/>
    <property type="match status" value="1"/>
</dbReference>
<evidence type="ECO:0000256" key="6">
    <source>
        <dbReference type="ARBA" id="ARBA00022729"/>
    </source>
</evidence>
<keyword evidence="8" id="KW-0862">Zinc</keyword>
<dbReference type="GO" id="GO:0008270">
    <property type="term" value="F:zinc ion binding"/>
    <property type="evidence" value="ECO:0007669"/>
    <property type="project" value="InterPro"/>
</dbReference>
<dbReference type="PRINTS" id="PR00765">
    <property type="entry name" value="CRBOXYPTASEA"/>
</dbReference>
<keyword evidence="3" id="KW-0121">Carboxypeptidase</keyword>
<gene>
    <name evidence="14" type="ORF">ENS31_11430</name>
</gene>
<evidence type="ECO:0000313" key="14">
    <source>
        <dbReference type="EMBL" id="HFI92118.1"/>
    </source>
</evidence>
<dbReference type="AlphaFoldDB" id="A0A7V3E872"/>
<keyword evidence="5" id="KW-0479">Metal-binding</keyword>
<dbReference type="EMBL" id="DSUJ01000010">
    <property type="protein sequence ID" value="HFI92118.1"/>
    <property type="molecule type" value="Genomic_DNA"/>
</dbReference>
<evidence type="ECO:0000256" key="3">
    <source>
        <dbReference type="ARBA" id="ARBA00022645"/>
    </source>
</evidence>
<dbReference type="GO" id="GO:0005615">
    <property type="term" value="C:extracellular space"/>
    <property type="evidence" value="ECO:0007669"/>
    <property type="project" value="TreeGrafter"/>
</dbReference>
<dbReference type="PANTHER" id="PTHR11705">
    <property type="entry name" value="PROTEASE FAMILY M14 CARBOXYPEPTIDASE A,B"/>
    <property type="match status" value="1"/>
</dbReference>
<keyword evidence="4" id="KW-0645">Protease</keyword>
<dbReference type="Pfam" id="PF00246">
    <property type="entry name" value="Peptidase_M14"/>
    <property type="match status" value="1"/>
</dbReference>
<comment type="cofactor">
    <cofactor evidence="1">
        <name>Zn(2+)</name>
        <dbReference type="ChEBI" id="CHEBI:29105"/>
    </cofactor>
</comment>
<proteinExistence type="inferred from homology"/>
<dbReference type="FunFam" id="3.40.630.10:FF:000084">
    <property type="entry name" value="Carboxypeptidase B2"/>
    <property type="match status" value="1"/>
</dbReference>
<feature type="active site" description="Proton donor/acceptor" evidence="12">
    <location>
        <position position="385"/>
    </location>
</feature>
<dbReference type="PANTHER" id="PTHR11705:SF143">
    <property type="entry name" value="SLL0236 PROTEIN"/>
    <property type="match status" value="1"/>
</dbReference>
<comment type="caution">
    <text evidence="14">The sequence shown here is derived from an EMBL/GenBank/DDBJ whole genome shotgun (WGS) entry which is preliminary data.</text>
</comment>
<dbReference type="GO" id="GO:0006508">
    <property type="term" value="P:proteolysis"/>
    <property type="evidence" value="ECO:0007669"/>
    <property type="project" value="UniProtKB-KW"/>
</dbReference>
<dbReference type="Pfam" id="PF20773">
    <property type="entry name" value="InhA-like_MAM"/>
    <property type="match status" value="1"/>
</dbReference>
<dbReference type="Gene3D" id="2.60.120.260">
    <property type="entry name" value="Galactose-binding domain-like"/>
    <property type="match status" value="1"/>
</dbReference>
<evidence type="ECO:0000256" key="11">
    <source>
        <dbReference type="ARBA" id="ARBA00066554"/>
    </source>
</evidence>
<evidence type="ECO:0000256" key="8">
    <source>
        <dbReference type="ARBA" id="ARBA00022833"/>
    </source>
</evidence>
<reference evidence="14" key="1">
    <citation type="journal article" date="2020" name="mSystems">
        <title>Genome- and Community-Level Interaction Insights into Carbon Utilization and Element Cycling Functions of Hydrothermarchaeota in Hydrothermal Sediment.</title>
        <authorList>
            <person name="Zhou Z."/>
            <person name="Liu Y."/>
            <person name="Xu W."/>
            <person name="Pan J."/>
            <person name="Luo Z.H."/>
            <person name="Li M."/>
        </authorList>
    </citation>
    <scope>NUCLEOTIDE SEQUENCE [LARGE SCALE GENOMIC DNA]</scope>
    <source>
        <strain evidence="14">SpSt-479</strain>
    </source>
</reference>
<keyword evidence="7" id="KW-0378">Hydrolase</keyword>
<evidence type="ECO:0000256" key="5">
    <source>
        <dbReference type="ARBA" id="ARBA00022723"/>
    </source>
</evidence>
<feature type="domain" description="Peptidase M14" evidence="13">
    <location>
        <begin position="119"/>
        <end position="418"/>
    </location>
</feature>
<organism evidence="14">
    <name type="scientific">Ignavibacterium album</name>
    <dbReference type="NCBI Taxonomy" id="591197"/>
    <lineage>
        <taxon>Bacteria</taxon>
        <taxon>Pseudomonadati</taxon>
        <taxon>Ignavibacteriota</taxon>
        <taxon>Ignavibacteria</taxon>
        <taxon>Ignavibacteriales</taxon>
        <taxon>Ignavibacteriaceae</taxon>
        <taxon>Ignavibacterium</taxon>
    </lineage>
</organism>
<keyword evidence="9" id="KW-0482">Metalloprotease</keyword>
<sequence>MKNLIPILSLVLSITLAAQNYKQVKIYLSDSNNLSELQRLQIIDEHFEYEKDNSVTCFISDNDFNKLKNSGFTYEILINDWFAHYNSLPVPTEYDKQNFIADSKEKFNVDGFGFGSMGGFYTFNEIVAQLDSMYNQYPNIITQKFQIGTSQEGRPIWAVKISDNPNVSENEPKVGYDALVHAREPQSMASMMYFMWYLLQNYGTNQEATYLVDNREMFFVPCFNPDGYEYNRLTNPNGGGMWRKNRRNNGDGSYGVDLNRNFGYMWGYDNSGSSPIPSDETYRGPFAFSEPESQAVRNFAVQNNYKTHFNLHSYQNAFLYPWGYINALTPDSATYREYASDMAGFNQYEYGNSGQILGYNSNGSVRDWMYGEQTTKQKAFGYTVEIGSSSDGFWPPQSRIFPLAQGMLRPNLYNAWVAGEYVTLNTYSFSQQYFNPGDNVQLNILLVKNKGLTNASGVSLLLSSDNPEITITNNYINIGTVDARTVQAVNQSFSFTVGNLAPETQVKLLVTSLTGSTTMSVDTIKIIIGTPTLLFADTTNNINTMWNITATPLTPAWGTTTATFVSAPNSYTDSPSGNYANNATVTMTSKDPVDLSSYSNPKLKFYTRFDIENNYDYGQVEFSTNNGSSWIPLQGMYTNPGTGSFQPNGEPLYDGNQNTWVAEEILLAGLTSQQNKLRFELRTDVSVVKDGWYLDDISIYVYAAVPVELSSFNASVAENKIYLNWTTSSEINNLGFEIQRKVLNQNSDWMKIGFVNGSGTTTEKISYSFLDENPVTGTILYRLKQIDYDGAYKIYPSVMIEYNIPTQFVLNQNYPNPFNPSTKISWQSPVSGWQTLKVYDVLGNEVATLVDEFREAGRYEVEFQSAVGNRQLASGIYFYRIAIHSDKLTTGSFTEVKKMILSK</sequence>
<evidence type="ECO:0000259" key="13">
    <source>
        <dbReference type="PROSITE" id="PS52035"/>
    </source>
</evidence>
<dbReference type="GO" id="GO:0004181">
    <property type="term" value="F:metallocarboxypeptidase activity"/>
    <property type="evidence" value="ECO:0007669"/>
    <property type="project" value="InterPro"/>
</dbReference>
<protein>
    <recommendedName>
        <fullName evidence="11">carboxypeptidase T</fullName>
        <ecNumber evidence="11">3.4.17.18</ecNumber>
    </recommendedName>
</protein>